<dbReference type="WBParaSite" id="jg21194">
    <property type="protein sequence ID" value="jg21194"/>
    <property type="gene ID" value="jg21194"/>
</dbReference>
<accession>A0A915DNC9</accession>
<dbReference type="AlphaFoldDB" id="A0A915DNC9"/>
<reference evidence="2" key="1">
    <citation type="submission" date="2022-11" db="UniProtKB">
        <authorList>
            <consortium name="WormBaseParasite"/>
        </authorList>
    </citation>
    <scope>IDENTIFICATION</scope>
</reference>
<keyword evidence="1" id="KW-1185">Reference proteome</keyword>
<name>A0A915DNC9_9BILA</name>
<evidence type="ECO:0000313" key="2">
    <source>
        <dbReference type="WBParaSite" id="jg21194"/>
    </source>
</evidence>
<evidence type="ECO:0000313" key="1">
    <source>
        <dbReference type="Proteomes" id="UP000887574"/>
    </source>
</evidence>
<protein>
    <submittedName>
        <fullName evidence="2">Uncharacterized protein</fullName>
    </submittedName>
</protein>
<proteinExistence type="predicted"/>
<sequence>MQDYDFSLLYSGGYRRFKLSSTSSSSAGLVPKYSEFFPGAVSPVGVFSCCKSHLWNDRDWQVDWTPNASNEDWPLMHGSSVLHTSKQPELVLL</sequence>
<organism evidence="1 2">
    <name type="scientific">Ditylenchus dipsaci</name>
    <dbReference type="NCBI Taxonomy" id="166011"/>
    <lineage>
        <taxon>Eukaryota</taxon>
        <taxon>Metazoa</taxon>
        <taxon>Ecdysozoa</taxon>
        <taxon>Nematoda</taxon>
        <taxon>Chromadorea</taxon>
        <taxon>Rhabditida</taxon>
        <taxon>Tylenchina</taxon>
        <taxon>Tylenchomorpha</taxon>
        <taxon>Sphaerularioidea</taxon>
        <taxon>Anguinidae</taxon>
        <taxon>Anguininae</taxon>
        <taxon>Ditylenchus</taxon>
    </lineage>
</organism>
<dbReference type="Proteomes" id="UP000887574">
    <property type="component" value="Unplaced"/>
</dbReference>